<dbReference type="GO" id="GO:0003743">
    <property type="term" value="F:translation initiation factor activity"/>
    <property type="evidence" value="ECO:0007669"/>
    <property type="project" value="UniProtKB-KW"/>
</dbReference>
<dbReference type="AlphaFoldDB" id="B0T5E1"/>
<proteinExistence type="predicted"/>
<dbReference type="STRING" id="366602.Caul_0362"/>
<evidence type="ECO:0000256" key="1">
    <source>
        <dbReference type="SAM" id="SignalP"/>
    </source>
</evidence>
<gene>
    <name evidence="3" type="ordered locus">Caul_0362</name>
</gene>
<dbReference type="InterPro" id="IPR013229">
    <property type="entry name" value="PEGA"/>
</dbReference>
<dbReference type="HOGENOM" id="CLU_131330_0_0_5"/>
<dbReference type="PROSITE" id="PS51257">
    <property type="entry name" value="PROKAR_LIPOPROTEIN"/>
    <property type="match status" value="1"/>
</dbReference>
<dbReference type="OrthoDB" id="7428207at2"/>
<dbReference type="eggNOG" id="ENOG5032RN3">
    <property type="taxonomic scope" value="Bacteria"/>
</dbReference>
<feature type="signal peptide" evidence="1">
    <location>
        <begin position="1"/>
        <end position="25"/>
    </location>
</feature>
<evidence type="ECO:0000313" key="3">
    <source>
        <dbReference type="EMBL" id="ABZ69499.1"/>
    </source>
</evidence>
<protein>
    <submittedName>
        <fullName evidence="3">Translation initiation factor 2, gamma subunit, GTPase</fullName>
    </submittedName>
</protein>
<organism evidence="3">
    <name type="scientific">Caulobacter sp. (strain K31)</name>
    <dbReference type="NCBI Taxonomy" id="366602"/>
    <lineage>
        <taxon>Bacteria</taxon>
        <taxon>Pseudomonadati</taxon>
        <taxon>Pseudomonadota</taxon>
        <taxon>Alphaproteobacteria</taxon>
        <taxon>Caulobacterales</taxon>
        <taxon>Caulobacteraceae</taxon>
        <taxon>Caulobacter</taxon>
    </lineage>
</organism>
<keyword evidence="3" id="KW-0648">Protein biosynthesis</keyword>
<dbReference type="EMBL" id="CP000927">
    <property type="protein sequence ID" value="ABZ69499.1"/>
    <property type="molecule type" value="Genomic_DNA"/>
</dbReference>
<keyword evidence="1" id="KW-0732">Signal</keyword>
<dbReference type="Pfam" id="PF08308">
    <property type="entry name" value="PEGA"/>
    <property type="match status" value="1"/>
</dbReference>
<dbReference type="KEGG" id="cak:Caul_0362"/>
<evidence type="ECO:0000259" key="2">
    <source>
        <dbReference type="Pfam" id="PF08308"/>
    </source>
</evidence>
<reference evidence="3" key="1">
    <citation type="submission" date="2008-01" db="EMBL/GenBank/DDBJ databases">
        <title>Complete sequence of chromosome of Caulobacter sp. K31.</title>
        <authorList>
            <consortium name="US DOE Joint Genome Institute"/>
            <person name="Copeland A."/>
            <person name="Lucas S."/>
            <person name="Lapidus A."/>
            <person name="Barry K."/>
            <person name="Glavina del Rio T."/>
            <person name="Dalin E."/>
            <person name="Tice H."/>
            <person name="Pitluck S."/>
            <person name="Bruce D."/>
            <person name="Goodwin L."/>
            <person name="Thompson L.S."/>
            <person name="Brettin T."/>
            <person name="Detter J.C."/>
            <person name="Han C."/>
            <person name="Schmutz J."/>
            <person name="Larimer F."/>
            <person name="Land M."/>
            <person name="Hauser L."/>
            <person name="Kyrpides N."/>
            <person name="Kim E."/>
            <person name="Stephens C."/>
            <person name="Richardson P."/>
        </authorList>
    </citation>
    <scope>NUCLEOTIDE SEQUENCE [LARGE SCALE GENOMIC DNA]</scope>
    <source>
        <strain evidence="3">K31</strain>
    </source>
</reference>
<feature type="domain" description="PEGA" evidence="2">
    <location>
        <begin position="36"/>
        <end position="86"/>
    </location>
</feature>
<accession>B0T5E1</accession>
<sequence length="143" mass="14658" precursor="true">MKFNTRLAFRATLLTCAAFSLGACATVTRGSHEAWTVETTPGGAAAKTNIGFACDATPCTFKMARKTEFDITLTKPGYKTYTTHITNQIGGKGGTALAGNVLVGGLIGLGVDAATGASKDLTPNPLRVVLEPEAVVANAVPAN</sequence>
<keyword evidence="3" id="KW-0396">Initiation factor</keyword>
<feature type="chain" id="PRO_5002753369" evidence="1">
    <location>
        <begin position="26"/>
        <end position="143"/>
    </location>
</feature>
<name>B0T5E1_CAUSK</name>